<reference evidence="3" key="1">
    <citation type="submission" date="2022-11" db="UniProtKB">
        <authorList>
            <consortium name="WormBaseParasite"/>
        </authorList>
    </citation>
    <scope>IDENTIFICATION</scope>
</reference>
<proteinExistence type="predicted"/>
<dbReference type="AlphaFoldDB" id="A0A915E9Q0"/>
<evidence type="ECO:0000313" key="3">
    <source>
        <dbReference type="WBParaSite" id="jg3556"/>
    </source>
</evidence>
<organism evidence="2 3">
    <name type="scientific">Ditylenchus dipsaci</name>
    <dbReference type="NCBI Taxonomy" id="166011"/>
    <lineage>
        <taxon>Eukaryota</taxon>
        <taxon>Metazoa</taxon>
        <taxon>Ecdysozoa</taxon>
        <taxon>Nematoda</taxon>
        <taxon>Chromadorea</taxon>
        <taxon>Rhabditida</taxon>
        <taxon>Tylenchina</taxon>
        <taxon>Tylenchomorpha</taxon>
        <taxon>Sphaerularioidea</taxon>
        <taxon>Anguinidae</taxon>
        <taxon>Anguininae</taxon>
        <taxon>Ditylenchus</taxon>
    </lineage>
</organism>
<evidence type="ECO:0000313" key="2">
    <source>
        <dbReference type="Proteomes" id="UP000887574"/>
    </source>
</evidence>
<evidence type="ECO:0000256" key="1">
    <source>
        <dbReference type="SAM" id="SignalP"/>
    </source>
</evidence>
<protein>
    <submittedName>
        <fullName evidence="3">Uncharacterized protein</fullName>
    </submittedName>
</protein>
<feature type="chain" id="PRO_5037525916" evidence="1">
    <location>
        <begin position="25"/>
        <end position="530"/>
    </location>
</feature>
<keyword evidence="1" id="KW-0732">Signal</keyword>
<keyword evidence="2" id="KW-1185">Reference proteome</keyword>
<sequence>MTPMSIVFFAAISLILLIPSYQSADCSKRPSLIALKADGSSDFLDSITAAYNSWNSSVRLGFNNAFTQMRNIITTNTTYKYPADKINALIVVCDSYNKNNPGAKLVLYKVDINGWCGNVTDFVNCGNATNATASSATSTSVAPTTVVPTTIAVTTQRTSTVAASTIAPSTASLPTSVAPPSTLLPTVQVSSVAPSTVVPSTVVPSTVVPSTVVPSTVTVPTVSIAASISVSLPSISTVVASSAAVTVPALSTVVASSALPSVTTPSAPTVTIGSTNLPSSVSISVPSLSTVQLTSASTPALSTSVVPTSAVPSSTPVPPTSALPSSTLCLPHLQSLLPPTTVAITLSTLLASTATPTPANQCQPQPASTASVIFNTADNQIAKDSASIATCSCTNPLSKAFYNSISDPNPFGSAVGAITLTCNDINQFCMCTESGECFTQTGDSLQAVLVYPFCQSTDCHMYAVVSDALDGSVTMQGDISTSYISNSQCTDSSCSAFKDFPDSAYLKPVSAGCDGCASLKQATCLGPLAP</sequence>
<feature type="signal peptide" evidence="1">
    <location>
        <begin position="1"/>
        <end position="24"/>
    </location>
</feature>
<dbReference type="WBParaSite" id="jg3556">
    <property type="protein sequence ID" value="jg3556"/>
    <property type="gene ID" value="jg3556"/>
</dbReference>
<accession>A0A915E9Q0</accession>
<name>A0A915E9Q0_9BILA</name>
<dbReference type="Proteomes" id="UP000887574">
    <property type="component" value="Unplaced"/>
</dbReference>